<evidence type="ECO:0000256" key="1">
    <source>
        <dbReference type="SAM" id="MobiDB-lite"/>
    </source>
</evidence>
<proteinExistence type="predicted"/>
<dbReference type="AlphaFoldDB" id="A0A1Q9EYU9"/>
<comment type="caution">
    <text evidence="2">The sequence shown here is derived from an EMBL/GenBank/DDBJ whole genome shotgun (WGS) entry which is preliminary data.</text>
</comment>
<evidence type="ECO:0000313" key="3">
    <source>
        <dbReference type="Proteomes" id="UP000186817"/>
    </source>
</evidence>
<organism evidence="2 3">
    <name type="scientific">Symbiodinium microadriaticum</name>
    <name type="common">Dinoflagellate</name>
    <name type="synonym">Zooxanthella microadriatica</name>
    <dbReference type="NCBI Taxonomy" id="2951"/>
    <lineage>
        <taxon>Eukaryota</taxon>
        <taxon>Sar</taxon>
        <taxon>Alveolata</taxon>
        <taxon>Dinophyceae</taxon>
        <taxon>Suessiales</taxon>
        <taxon>Symbiodiniaceae</taxon>
        <taxon>Symbiodinium</taxon>
    </lineage>
</organism>
<dbReference type="Proteomes" id="UP000186817">
    <property type="component" value="Unassembled WGS sequence"/>
</dbReference>
<name>A0A1Q9EYU9_SYMMI</name>
<sequence>MSPRHSRATVDADPSLRSDLAASPRHSSSLSPRHSLQFRSSPTTPVTPERVVPDSAPSSSMQSTRPTYPSPGNSSPMHSQDGKHTAQKFVELSSIWCQLVAFFGSKNEPSRFHEYLLEEDYLNCDWADVPVEVPLQRKSIFSLETKKG</sequence>
<feature type="compositionally biased region" description="Polar residues" evidence="1">
    <location>
        <begin position="56"/>
        <end position="78"/>
    </location>
</feature>
<dbReference type="EMBL" id="LSRX01000040">
    <property type="protein sequence ID" value="OLQ12616.1"/>
    <property type="molecule type" value="Genomic_DNA"/>
</dbReference>
<feature type="region of interest" description="Disordered" evidence="1">
    <location>
        <begin position="1"/>
        <end position="85"/>
    </location>
</feature>
<protein>
    <submittedName>
        <fullName evidence="2">Uncharacterized protein</fullName>
    </submittedName>
</protein>
<accession>A0A1Q9EYU9</accession>
<keyword evidence="3" id="KW-1185">Reference proteome</keyword>
<evidence type="ECO:0000313" key="2">
    <source>
        <dbReference type="EMBL" id="OLQ12616.1"/>
    </source>
</evidence>
<feature type="compositionally biased region" description="Low complexity" evidence="1">
    <location>
        <begin position="20"/>
        <end position="35"/>
    </location>
</feature>
<reference evidence="2 3" key="1">
    <citation type="submission" date="2016-02" db="EMBL/GenBank/DDBJ databases">
        <title>Genome analysis of coral dinoflagellate symbionts highlights evolutionary adaptations to a symbiotic lifestyle.</title>
        <authorList>
            <person name="Aranda M."/>
            <person name="Li Y."/>
            <person name="Liew Y.J."/>
            <person name="Baumgarten S."/>
            <person name="Simakov O."/>
            <person name="Wilson M."/>
            <person name="Piel J."/>
            <person name="Ashoor H."/>
            <person name="Bougouffa S."/>
            <person name="Bajic V.B."/>
            <person name="Ryu T."/>
            <person name="Ravasi T."/>
            <person name="Bayer T."/>
            <person name="Micklem G."/>
            <person name="Kim H."/>
            <person name="Bhak J."/>
            <person name="Lajeunesse T.C."/>
            <person name="Voolstra C.R."/>
        </authorList>
    </citation>
    <scope>NUCLEOTIDE SEQUENCE [LARGE SCALE GENOMIC DNA]</scope>
    <source>
        <strain evidence="2 3">CCMP2467</strain>
    </source>
</reference>
<gene>
    <name evidence="2" type="ORF">AK812_SmicGene3411</name>
</gene>